<dbReference type="Proteomes" id="UP001139981">
    <property type="component" value="Unassembled WGS sequence"/>
</dbReference>
<protein>
    <submittedName>
        <fullName evidence="1">Uncharacterized protein</fullName>
    </submittedName>
</protein>
<dbReference type="EMBL" id="JANBVB010000365">
    <property type="protein sequence ID" value="KAJ2894817.1"/>
    <property type="molecule type" value="Genomic_DNA"/>
</dbReference>
<accession>A0ACC1M3H4</accession>
<keyword evidence="2" id="KW-1185">Reference proteome</keyword>
<reference evidence="1" key="1">
    <citation type="submission" date="2022-07" db="EMBL/GenBank/DDBJ databases">
        <title>Phylogenomic reconstructions and comparative analyses of Kickxellomycotina fungi.</title>
        <authorList>
            <person name="Reynolds N.K."/>
            <person name="Stajich J.E."/>
            <person name="Barry K."/>
            <person name="Grigoriev I.V."/>
            <person name="Crous P."/>
            <person name="Smith M.E."/>
        </authorList>
    </citation>
    <scope>NUCLEOTIDE SEQUENCE</scope>
    <source>
        <strain evidence="1">CBS 190363</strain>
    </source>
</reference>
<evidence type="ECO:0000313" key="2">
    <source>
        <dbReference type="Proteomes" id="UP001139981"/>
    </source>
</evidence>
<gene>
    <name evidence="1" type="ORF">IWW38_002464</name>
</gene>
<evidence type="ECO:0000313" key="1">
    <source>
        <dbReference type="EMBL" id="KAJ2894817.1"/>
    </source>
</evidence>
<name>A0ACC1M3H4_9FUNG</name>
<sequence length="1017" mass="111228">MRLFRKSKAAQEAAGTNASEQLAANQPPSTENLPLPPPLPPPPVLQLDFELPSTPPSNPNLYGSATIASGDNAQGYQQQQQMGVSADVSTLSHGFGAATNMGSQVGGSLMSSDMQRIAAAYSFDYPFQMAEDPQQSPTEEDTIQRQLAEQFGHGPKAHRPAPQQPLLSAPQSTASQIASKPLQSQPPSQMHQQLARVVMQNMQMATANRANYSLTAINQMPMSHGSNGSSSASSEEECGVPKLSGSMSAMNLSGGAVPAEAAAGGKISDRALYIQRAREASALGKSVAFSKPATHSASSTGAGAGDDDDDDDLVPLGGLRKTHAPMSDNNVPQTSMVSQQQHVAPHGHAFPSPVAYDSAAGAAKQFAPHQHALSMQNLHQQQQPYHYQQAMHSPSAASVSSQMSAPVVMRGAIQSQPGPPPGIVQNHHNGYPGGPAQHMVYPRGNAVAGGMGSMYSNVGYSRAQVMPPDHAYTPSPLGQVPIYGQPAMVNYQQQHQQQQQLPPPAMMNQQMYPQRVPQYQPPPQQQLAPPQQFMQQHQQLLVPQATLPQQPPAVQQAALASFIPSQLACRGSLAKNPLMRDINKLKSFSAKDYTARPTLLAEVDSRQLAKKNMPGLGGTTSHSYQPAIPPTAQQQPQKPLPLPLEQQHIPFRAHEQADYRDQVDHYPRPDRYEVPYDQHRSRSCQNFAEDDDDYSSVSSRNSNRRYHDSKRAGGGGHKSRRPRRHDHAYDNDKSLVHRSRDSRQIPPPPSSHGRRALGRRPQRRHNSRYHEHYDYEERSEAYARDNYDDFDDEDDEEYDERYGDRYDRRPAGPGYHGRHDSQRRPRLADMYADRSRRDPRWTPPYHGRGRDDYHHGRPRFAHLDDPRDGDSIIIRTSRPPTGKGGSSDSESLLVLEHGKPRSQFGRILANLKRQAAPFAPMSPTATVHTVQIREAKVTEAKQASDGRVVEMNEENEGDAQSKPVAVVPKEEEEANISEEPAAATETAAPVSEEDSVAEDVAMPSTPVTASAMPVAAS</sequence>
<proteinExistence type="predicted"/>
<organism evidence="1 2">
    <name type="scientific">Coemansia aciculifera</name>
    <dbReference type="NCBI Taxonomy" id="417176"/>
    <lineage>
        <taxon>Eukaryota</taxon>
        <taxon>Fungi</taxon>
        <taxon>Fungi incertae sedis</taxon>
        <taxon>Zoopagomycota</taxon>
        <taxon>Kickxellomycotina</taxon>
        <taxon>Kickxellomycetes</taxon>
        <taxon>Kickxellales</taxon>
        <taxon>Kickxellaceae</taxon>
        <taxon>Coemansia</taxon>
    </lineage>
</organism>
<comment type="caution">
    <text evidence="1">The sequence shown here is derived from an EMBL/GenBank/DDBJ whole genome shotgun (WGS) entry which is preliminary data.</text>
</comment>